<keyword evidence="2" id="KW-1185">Reference proteome</keyword>
<accession>A0A4D5ZE06</accession>
<protein>
    <submittedName>
        <fullName evidence="1">Uncharacterized protein</fullName>
    </submittedName>
</protein>
<proteinExistence type="predicted"/>
<gene>
    <name evidence="1" type="ORF">BcepSaruman_403</name>
</gene>
<evidence type="ECO:0000313" key="2">
    <source>
        <dbReference type="Proteomes" id="UP000296455"/>
    </source>
</evidence>
<dbReference type="Proteomes" id="UP000296455">
    <property type="component" value="Segment"/>
</dbReference>
<organism evidence="1 2">
    <name type="scientific">Burkholderia phage BcepSaruman</name>
    <dbReference type="NCBI Taxonomy" id="2530032"/>
    <lineage>
        <taxon>Viruses</taxon>
        <taxon>Duplodnaviria</taxon>
        <taxon>Heunggongvirae</taxon>
        <taxon>Uroviricota</taxon>
        <taxon>Caudoviricetes</taxon>
        <taxon>Sarumanvirus</taxon>
        <taxon>Sarumanvirus bcepsaruman</taxon>
    </lineage>
</organism>
<evidence type="ECO:0000313" key="1">
    <source>
        <dbReference type="EMBL" id="QBX06816.1"/>
    </source>
</evidence>
<sequence>MSYDDIRDARQILFDHLALAILEQGRPSTITKMDGGWGCMYRGDNGCKCVVGHAIPDDLYDRSLEGNHIDAILLTECQNPAFSEWQAQLRPHRQMLSSMQFEHDALASFGADSVAFRREWVKAMKRVAAANWLSADVVCEAAYKKHDISVARQSPGV</sequence>
<reference evidence="1 2" key="1">
    <citation type="submission" date="2019-02" db="EMBL/GenBank/DDBJ databases">
        <title>Complete genome sequence of Burkholderia cenocepacia phage BcepSaruman.</title>
        <authorList>
            <person name="Park K."/>
            <person name="Liu M."/>
            <person name="Gill J."/>
        </authorList>
    </citation>
    <scope>NUCLEOTIDE SEQUENCE [LARGE SCALE GENOMIC DNA]</scope>
</reference>
<name>A0A4D5ZE06_9CAUD</name>
<dbReference type="EMBL" id="MK552140">
    <property type="protein sequence ID" value="QBX06816.1"/>
    <property type="molecule type" value="Genomic_DNA"/>
</dbReference>